<reference evidence="7 9" key="1">
    <citation type="submission" date="2015-02" db="EMBL/GenBank/DDBJ databases">
        <authorList>
            <person name="Chooi Y.-H."/>
        </authorList>
    </citation>
    <scope>NUCLEOTIDE SEQUENCE [LARGE SCALE GENOMIC DNA]</scope>
    <source>
        <strain evidence="7">E3</strain>
    </source>
</reference>
<evidence type="ECO:0000256" key="2">
    <source>
        <dbReference type="ARBA" id="ARBA00022737"/>
    </source>
</evidence>
<dbReference type="Pfam" id="PF14844">
    <property type="entry name" value="PH_BEACH"/>
    <property type="match status" value="1"/>
</dbReference>
<dbReference type="Gene3D" id="1.10.1540.10">
    <property type="entry name" value="BEACH domain"/>
    <property type="match status" value="1"/>
</dbReference>
<evidence type="ECO:0000313" key="7">
    <source>
        <dbReference type="EMBL" id="CEO99126.1"/>
    </source>
</evidence>
<evidence type="ECO:0000313" key="10">
    <source>
        <dbReference type="Proteomes" id="UP000290189"/>
    </source>
</evidence>
<dbReference type="InterPro" id="IPR031570">
    <property type="entry name" value="NBEA/BDCP_DUF4704"/>
</dbReference>
<dbReference type="CDD" id="cd01201">
    <property type="entry name" value="PH_BEACH"/>
    <property type="match status" value="1"/>
</dbReference>
<dbReference type="PROSITE" id="PS51783">
    <property type="entry name" value="PH_BEACH"/>
    <property type="match status" value="1"/>
</dbReference>
<dbReference type="Proteomes" id="UP000290189">
    <property type="component" value="Unassembled WGS sequence"/>
</dbReference>
<evidence type="ECO:0000259" key="5">
    <source>
        <dbReference type="PROSITE" id="PS50197"/>
    </source>
</evidence>
<dbReference type="InterPro" id="IPR036372">
    <property type="entry name" value="BEACH_dom_sf"/>
</dbReference>
<gene>
    <name evidence="7" type="ORF">PBRA_001031</name>
    <name evidence="8" type="ORF">PLBR_LOCUS4359</name>
</gene>
<accession>A0A0G4IVN5</accession>
<dbReference type="Gene3D" id="2.30.29.30">
    <property type="entry name" value="Pleckstrin-homology domain (PH domain)/Phosphotyrosine-binding domain (PTB)"/>
    <property type="match status" value="1"/>
</dbReference>
<keyword evidence="8" id="KW-0496">Mitochondrion</keyword>
<keyword evidence="9" id="KW-1185">Reference proteome</keyword>
<evidence type="ECO:0000259" key="6">
    <source>
        <dbReference type="PROSITE" id="PS51783"/>
    </source>
</evidence>
<evidence type="ECO:0000256" key="3">
    <source>
        <dbReference type="PROSITE-ProRule" id="PRU00221"/>
    </source>
</evidence>
<dbReference type="InterPro" id="IPR011993">
    <property type="entry name" value="PH-like_dom_sf"/>
</dbReference>
<feature type="domain" description="BEACH-type PH" evidence="6">
    <location>
        <begin position="1194"/>
        <end position="1321"/>
    </location>
</feature>
<dbReference type="SMART" id="SM01026">
    <property type="entry name" value="Beach"/>
    <property type="match status" value="1"/>
</dbReference>
<dbReference type="SUPFAM" id="SSF81837">
    <property type="entry name" value="BEACH domain"/>
    <property type="match status" value="1"/>
</dbReference>
<protein>
    <recommendedName>
        <fullName evidence="11">BEACH domain-containing protein</fullName>
    </recommendedName>
</protein>
<dbReference type="Proteomes" id="UP000039324">
    <property type="component" value="Unassembled WGS sequence"/>
</dbReference>
<dbReference type="Pfam" id="PF15787">
    <property type="entry name" value="DUF4704"/>
    <property type="match status" value="1"/>
</dbReference>
<dbReference type="EMBL" id="CDSF01000090">
    <property type="protein sequence ID" value="CEO99126.1"/>
    <property type="molecule type" value="Genomic_DNA"/>
</dbReference>
<dbReference type="SMART" id="SM00320">
    <property type="entry name" value="WD40"/>
    <property type="match status" value="3"/>
</dbReference>
<organism evidence="7 9">
    <name type="scientific">Plasmodiophora brassicae</name>
    <name type="common">Clubroot disease agent</name>
    <dbReference type="NCBI Taxonomy" id="37360"/>
    <lineage>
        <taxon>Eukaryota</taxon>
        <taxon>Sar</taxon>
        <taxon>Rhizaria</taxon>
        <taxon>Endomyxa</taxon>
        <taxon>Phytomyxea</taxon>
        <taxon>Plasmodiophorida</taxon>
        <taxon>Plasmodiophoridae</taxon>
        <taxon>Plasmodiophora</taxon>
    </lineage>
</organism>
<keyword evidence="1 3" id="KW-0853">WD repeat</keyword>
<dbReference type="PROSITE" id="PS50197">
    <property type="entry name" value="BEACH"/>
    <property type="match status" value="1"/>
</dbReference>
<feature type="compositionally biased region" description="Low complexity" evidence="4">
    <location>
        <begin position="1145"/>
        <end position="1160"/>
    </location>
</feature>
<geneLocation type="mitochondrion" evidence="8"/>
<dbReference type="OrthoDB" id="26681at2759"/>
<dbReference type="InterPro" id="IPR036322">
    <property type="entry name" value="WD40_repeat_dom_sf"/>
</dbReference>
<feature type="repeat" description="WD" evidence="3">
    <location>
        <begin position="1753"/>
        <end position="1786"/>
    </location>
</feature>
<evidence type="ECO:0000313" key="9">
    <source>
        <dbReference type="Proteomes" id="UP000039324"/>
    </source>
</evidence>
<dbReference type="CDD" id="cd06071">
    <property type="entry name" value="Beach"/>
    <property type="match status" value="1"/>
</dbReference>
<dbReference type="FunFam" id="1.10.1540.10:FF:000001">
    <property type="entry name" value="neurobeachin isoform X1"/>
    <property type="match status" value="1"/>
</dbReference>
<dbReference type="SUPFAM" id="SSF50729">
    <property type="entry name" value="PH domain-like"/>
    <property type="match status" value="1"/>
</dbReference>
<dbReference type="Pfam" id="PF20426">
    <property type="entry name" value="NBCH_WD40"/>
    <property type="match status" value="1"/>
</dbReference>
<evidence type="ECO:0000256" key="1">
    <source>
        <dbReference type="ARBA" id="ARBA00022574"/>
    </source>
</evidence>
<dbReference type="SUPFAM" id="SSF49899">
    <property type="entry name" value="Concanavalin A-like lectins/glucanases"/>
    <property type="match status" value="1"/>
</dbReference>
<feature type="domain" description="BEACH" evidence="5">
    <location>
        <begin position="1330"/>
        <end position="1622"/>
    </location>
</feature>
<dbReference type="SUPFAM" id="SSF50978">
    <property type="entry name" value="WD40 repeat-like"/>
    <property type="match status" value="1"/>
</dbReference>
<sequence length="2057" mass="226675">MSRHGLSFDAALDDVESSIGGADVAAAVDSLRRAKPPPVTPYQLFRLLDLWQRAPNAGLMPAIRDLFAYEPSAYFDCHEAPVTANLETGTSQRGYSVHMCIYQDSAADSKGALLRMMTADGVGIDFAIHHGGTLEVRVIPDEASWITLTVLPPHWSTVTFVHVNLAKPQMHVYVNGGHAASVAVPYPSPEKWTGNPLLLMIGGGYTGRISTCGVFGDPLPHRSVSMLHAASANFRPHFHEQHSFTVMGIPVTVTSAYPHGAGSKFPEIPRSYIPGHLTLYPRTLLYVAAAHVLANNNVDPLPFPRRTIEIVEGVTLHHRGNLQSAFESAGGLPAFLVMISPSFTGRKFLTEGEASLVIELLADLLRGCLLFAIDLSVMGAVVIHNLIFQCIDATHRTRRLLNATRSLLTAIDQVDVTSAKHLFLDFFTTTLLDVPFWCNGDADCQAMLADMITALVSPNPSVFEQAIGVKGFIHHLDVVNRLLGNNDEIISSLADCMLTCIELVGTPADSEVLLSMVMTTRNRPNLQVRLLSIVSKIALKDCASFCALVVGDQIMHFRALLELTNCQTEKISRLALRLVGIVLVSVQSTTVRSAMSKTAALFFERQLRLDVDVYCNIMQILVGQISTSEESTSIHDEHALQIPELLPALFGLMRACNDAELIQRILMDLLSLIKISDRNRMAFTRNPFWQNWVLPYILPDGPATGSVCAQIASQLLTNSLLYCLMHEEKGWIAFDQTLWILDSDTHGAPKHTFDLKCAIILELVSQLYRLSSLNDSSSPVVSETLCSNLKPTFQLIEKIVFESPMSFVNAHEPSVTPDHLALLERLLIAALKYLPFPERRQHILRLVLRYLYTILPKPENVKICPVVLGAASQVFGLLLGEKNVANIRVVQIAVAFLKMASNSLHTDQFDSSLDVERVIQSLVHVWGTDLFTDTTVIPAEVPGADDPDRVSLLGGNDNHNEPDGVEHGGPITLTESQLADLATESFQKLRDKFTLVLNNRCDKISNMLHDYRMRITQSVSERKMADLNAQAEFENRLAALSISNASSSQPPPAILSMQQRSAYLMNRAVHNLKRFRDALAHSGDVEGNSSIFWEIDRTENPLRMRYLLRKNYSGHRHLNAASKPDLQASVSDDVKLPAIVGSGGSPTPEEAIEESTISSEDPQNYSATNDDEEEPIGFNIDRPGELGDDTGTAPHTDDVLLEVPCTLITVSRKVDGVFTIGSDSLRFVGQQDHAAPGDAFAQQFQQAVETDASASAEAPIESMSTAFKPRSHLWFLREIRQVLPRRYLLRECGMEIFTKNYRSYFFTFDRTMRNKVYKQVCKLTKLPPELSNMRRLRYSGITDKWVNKQISNYEYLAHLNTIAGRSYNDLTQYPVFPAVIQDYKSEQLDLNNPETFRDLSKPIGALNPDRLPAFEAKYAEMVELADPAMPPFHYGSHYLSAGIVLYYLVRLEPFTTLNVQLQGGRFDLPDRMFNSVAGAWDLSMNNLGDVKELIPEFFYLSEFLTNHNDLPLGVKQDGSPVGDVVLPPWAHSPEHFVHLQRQALESDYVSANLHKWIDLIFGYKQRGQDAIDAKNVFFHLTYAGAVDIDSIADESIREATIAQIYHFGQTPSQLFDKPHPAQRTGDDVAHYVPPRAILPMSPERTASVVAQLMIWPLQTAPRSTERGQCDLVITRADVLAQVYFDGDVMFRSKALTVVAAATVIGSQVPLRIRHQSGPVCLSRSGQLLFCGGAWDGSLECYLCPMGRLISRTYAGHNAAISCMHIDADQTYMVTGALDGTVCLWSVCLRRHSWSRPPVVSVATAPFVLKGTSAPVVCVSISASLGVLCSAHQDGTCALFSVRRVAHLRTFRLPDAGVPTIMHLTATGRIVAACGANVHLLTCNARFLRTIEWGSPVTCITSNKSGELVIIGGHSGRRITFHSYCELDLVQELPLTSSSSSDYASTGASPAAVDLSLKENAVAVAFSDHSVCVLPLPNSRPDSSLVNASLGMMRDATVNTLNTLRDTLDAPIEATRDMLSDAVVQALDRGSGQVEAATSNLWSSFNKVKTKLFRQGKS</sequence>
<dbReference type="Pfam" id="PF02138">
    <property type="entry name" value="Beach"/>
    <property type="match status" value="1"/>
</dbReference>
<keyword evidence="2" id="KW-0677">Repeat</keyword>
<dbReference type="Gene3D" id="2.130.10.10">
    <property type="entry name" value="YVTN repeat-like/Quinoprotein amine dehydrogenase"/>
    <property type="match status" value="1"/>
</dbReference>
<dbReference type="PROSITE" id="PS50082">
    <property type="entry name" value="WD_REPEATS_2"/>
    <property type="match status" value="1"/>
</dbReference>
<dbReference type="InterPro" id="IPR046851">
    <property type="entry name" value="NBCH_WD40"/>
</dbReference>
<dbReference type="InterPro" id="IPR013320">
    <property type="entry name" value="ConA-like_dom_sf"/>
</dbReference>
<evidence type="ECO:0000256" key="4">
    <source>
        <dbReference type="SAM" id="MobiDB-lite"/>
    </source>
</evidence>
<dbReference type="InterPro" id="IPR023362">
    <property type="entry name" value="PH-BEACH_dom"/>
</dbReference>
<reference evidence="8 10" key="2">
    <citation type="submission" date="2018-03" db="EMBL/GenBank/DDBJ databases">
        <authorList>
            <person name="Fogelqvist J."/>
        </authorList>
    </citation>
    <scope>NUCLEOTIDE SEQUENCE [LARGE SCALE GENOMIC DNA]</scope>
</reference>
<dbReference type="InterPro" id="IPR050865">
    <property type="entry name" value="BEACH_Domain"/>
</dbReference>
<name>A0A0G4IVN5_PLABS</name>
<dbReference type="InterPro" id="IPR000409">
    <property type="entry name" value="BEACH_dom"/>
</dbReference>
<evidence type="ECO:0008006" key="11">
    <source>
        <dbReference type="Google" id="ProtNLM"/>
    </source>
</evidence>
<dbReference type="EMBL" id="OVEO01000007">
    <property type="protein sequence ID" value="SPQ97144.1"/>
    <property type="molecule type" value="Genomic_DNA"/>
</dbReference>
<evidence type="ECO:0000313" key="8">
    <source>
        <dbReference type="EMBL" id="SPQ97144.1"/>
    </source>
</evidence>
<dbReference type="STRING" id="37360.A0A0G4IVN5"/>
<dbReference type="PANTHER" id="PTHR13743">
    <property type="entry name" value="BEIGE/BEACH-RELATED"/>
    <property type="match status" value="1"/>
</dbReference>
<dbReference type="InterPro" id="IPR001680">
    <property type="entry name" value="WD40_rpt"/>
</dbReference>
<proteinExistence type="predicted"/>
<feature type="region of interest" description="Disordered" evidence="4">
    <location>
        <begin position="1137"/>
        <end position="1195"/>
    </location>
</feature>
<dbReference type="PROSITE" id="PS50294">
    <property type="entry name" value="WD_REPEATS_REGION"/>
    <property type="match status" value="1"/>
</dbReference>
<dbReference type="InterPro" id="IPR015943">
    <property type="entry name" value="WD40/YVTN_repeat-like_dom_sf"/>
</dbReference>